<dbReference type="InterPro" id="IPR051064">
    <property type="entry name" value="SEC14/CRAL-TRIO_domain"/>
</dbReference>
<proteinExistence type="predicted"/>
<dbReference type="GO" id="GO:0005737">
    <property type="term" value="C:cytoplasm"/>
    <property type="evidence" value="ECO:0007669"/>
    <property type="project" value="TreeGrafter"/>
</dbReference>
<dbReference type="Pfam" id="PF25883">
    <property type="entry name" value="F28H7_8_C"/>
    <property type="match status" value="1"/>
</dbReference>
<protein>
    <submittedName>
        <fullName evidence="2">CRAL/TRIO domain-containing protein</fullName>
    </submittedName>
</protein>
<gene>
    <name evidence="2" type="ORF">DdX_05036</name>
</gene>
<dbReference type="EMBL" id="JAKKPZ010000005">
    <property type="protein sequence ID" value="KAI1720789.1"/>
    <property type="molecule type" value="Genomic_DNA"/>
</dbReference>
<feature type="domain" description="CRAL-TRIO" evidence="1">
    <location>
        <begin position="108"/>
        <end position="259"/>
    </location>
</feature>
<dbReference type="InterPro" id="IPR001251">
    <property type="entry name" value="CRAL-TRIO_dom"/>
</dbReference>
<dbReference type="SUPFAM" id="SSF101576">
    <property type="entry name" value="Supernatant protein factor (SPF), C-terminal domain"/>
    <property type="match status" value="1"/>
</dbReference>
<comment type="caution">
    <text evidence="2">The sequence shown here is derived from an EMBL/GenBank/DDBJ whole genome shotgun (WGS) entry which is preliminary data.</text>
</comment>
<dbReference type="Proteomes" id="UP001201812">
    <property type="component" value="Unassembled WGS sequence"/>
</dbReference>
<evidence type="ECO:0000313" key="2">
    <source>
        <dbReference type="EMBL" id="KAI1720789.1"/>
    </source>
</evidence>
<accession>A0AAD4R7A8</accession>
<dbReference type="PANTHER" id="PTHR23324:SF86">
    <property type="entry name" value="CRAL-TRIO DOMAIN-CONTAINING PROTEIN"/>
    <property type="match status" value="1"/>
</dbReference>
<dbReference type="InterPro" id="IPR036598">
    <property type="entry name" value="GOLD_dom_sf"/>
</dbReference>
<evidence type="ECO:0000259" key="1">
    <source>
        <dbReference type="PROSITE" id="PS50191"/>
    </source>
</evidence>
<dbReference type="SUPFAM" id="SSF52087">
    <property type="entry name" value="CRAL/TRIO domain"/>
    <property type="match status" value="1"/>
</dbReference>
<dbReference type="InterPro" id="IPR036865">
    <property type="entry name" value="CRAL-TRIO_dom_sf"/>
</dbReference>
<dbReference type="Pfam" id="PF00650">
    <property type="entry name" value="CRAL_TRIO"/>
    <property type="match status" value="1"/>
</dbReference>
<dbReference type="InterPro" id="IPR036273">
    <property type="entry name" value="CRAL/TRIO_N_dom_sf"/>
</dbReference>
<dbReference type="PANTHER" id="PTHR23324">
    <property type="entry name" value="SEC14 RELATED PROTEIN"/>
    <property type="match status" value="1"/>
</dbReference>
<reference evidence="2" key="1">
    <citation type="submission" date="2022-01" db="EMBL/GenBank/DDBJ databases">
        <title>Genome Sequence Resource for Two Populations of Ditylenchus destructor, the Migratory Endoparasitic Phytonematode.</title>
        <authorList>
            <person name="Zhang H."/>
            <person name="Lin R."/>
            <person name="Xie B."/>
        </authorList>
    </citation>
    <scope>NUCLEOTIDE SEQUENCE</scope>
    <source>
        <strain evidence="2">BazhouSP</strain>
    </source>
</reference>
<dbReference type="AlphaFoldDB" id="A0AAD4R7A8"/>
<sequence>MQDQRARPDPFTEEQLQGAKALRTRLGHILPPTFNTDFFLARWYRAYKGNLDAVEKNLRDLISHREALDYGPGNVLKCCSSYEFAQKTFERFAISKLEMDVFSGDVAVFLQRMRGVDLKEIMKAIPLSYVLHSYMLLQECFHNAMFEQEQRSGKPSAVVVIIDLAGLCISDFINPLSVPSRLARLVVKMWSDYFSENLIRLYLLHPPALLSIMWQIARHIVDAKTQSRIVFVTKLEEIHNYLEEKAIPRDYGGQWVDSSGFSSPPESCVSQPKPVLPSDYFNAKEHFWKKYGVSTEPELKSISLKSKATHEVTLQCRAGQKLLWLFTVNSDITFEIVHFAEGKENDANETTVVWPKITLTYLKTPEHGFIECKNTGEYRVKFTNVSFSWLSAKLQYSILAQ</sequence>
<evidence type="ECO:0000313" key="3">
    <source>
        <dbReference type="Proteomes" id="UP001201812"/>
    </source>
</evidence>
<dbReference type="SMART" id="SM00516">
    <property type="entry name" value="SEC14"/>
    <property type="match status" value="1"/>
</dbReference>
<dbReference type="CDD" id="cd00170">
    <property type="entry name" value="SEC14"/>
    <property type="match status" value="1"/>
</dbReference>
<keyword evidence="3" id="KW-1185">Reference proteome</keyword>
<dbReference type="Gene3D" id="2.60.120.680">
    <property type="entry name" value="GOLD domain"/>
    <property type="match status" value="1"/>
</dbReference>
<dbReference type="SUPFAM" id="SSF46938">
    <property type="entry name" value="CRAL/TRIO N-terminal domain"/>
    <property type="match status" value="1"/>
</dbReference>
<name>A0AAD4R7A8_9BILA</name>
<dbReference type="PROSITE" id="PS50191">
    <property type="entry name" value="CRAL_TRIO"/>
    <property type="match status" value="1"/>
</dbReference>
<dbReference type="InterPro" id="IPR058960">
    <property type="entry name" value="Ctg-1-like_C"/>
</dbReference>
<organism evidence="2 3">
    <name type="scientific">Ditylenchus destructor</name>
    <dbReference type="NCBI Taxonomy" id="166010"/>
    <lineage>
        <taxon>Eukaryota</taxon>
        <taxon>Metazoa</taxon>
        <taxon>Ecdysozoa</taxon>
        <taxon>Nematoda</taxon>
        <taxon>Chromadorea</taxon>
        <taxon>Rhabditida</taxon>
        <taxon>Tylenchina</taxon>
        <taxon>Tylenchomorpha</taxon>
        <taxon>Sphaerularioidea</taxon>
        <taxon>Anguinidae</taxon>
        <taxon>Anguininae</taxon>
        <taxon>Ditylenchus</taxon>
    </lineage>
</organism>
<dbReference type="Gene3D" id="3.40.525.10">
    <property type="entry name" value="CRAL-TRIO lipid binding domain"/>
    <property type="match status" value="1"/>
</dbReference>